<reference evidence="10 11" key="1">
    <citation type="journal article" date="2020" name="bioRxiv">
        <title>Whole genome comparisons of ergot fungi reveals the divergence and evolution of species within the genus Claviceps are the result of varying mechanisms driving genome evolution and host range expansion.</title>
        <authorList>
            <person name="Wyka S.A."/>
            <person name="Mondo S.J."/>
            <person name="Liu M."/>
            <person name="Dettman J."/>
            <person name="Nalam V."/>
            <person name="Broders K.D."/>
        </authorList>
    </citation>
    <scope>NUCLEOTIDE SEQUENCE</scope>
    <source>
        <strain evidence="10">CCC 1102</strain>
        <strain evidence="9 11">LM583</strain>
    </source>
</reference>
<sequence length="340" mass="37583">MSGTSTSKSPAGLRHRRSSSSTTTTTITESKPVTGLTSPTLTPAQSLPKKAAKANSRLLLLWDDLPPWRRDNAFIHSGYRDMRASYVHAFQSLFYLHNESVNIWSHLVGALVAVACAAYVYYVIHPRYEEATSSDVFVFACFFTGAILCLGMSATYHALSDHSQTVAKWGNKLDYTGIVALIVGSYVPPMYYGFFCRPVLMSTYLYLICMLGAGCGVVSWVERFRTPKWRPYRASMFIGLGLSGVVPVIHGVTIYGYSGLEHRMSISLVIAQGAMYIIGAVLYAMRWPERSSPGSFDIWGSSHQIFHMFVLLAAATHFYGMAKAFDNHHGLGHAQCVSLE</sequence>
<dbReference type="Pfam" id="PF03006">
    <property type="entry name" value="HlyIII"/>
    <property type="match status" value="1"/>
</dbReference>
<accession>A0A9P7MWN0</accession>
<comment type="caution">
    <text evidence="10">The sequence shown here is derived from an EMBL/GenBank/DDBJ whole genome shotgun (WGS) entry which is preliminary data.</text>
</comment>
<evidence type="ECO:0000256" key="8">
    <source>
        <dbReference type="SAM" id="Phobius"/>
    </source>
</evidence>
<evidence type="ECO:0000256" key="4">
    <source>
        <dbReference type="ARBA" id="ARBA00022989"/>
    </source>
</evidence>
<dbReference type="GO" id="GO:0016020">
    <property type="term" value="C:membrane"/>
    <property type="evidence" value="ECO:0007669"/>
    <property type="project" value="UniProtKB-SubCell"/>
</dbReference>
<dbReference type="InterPro" id="IPR004254">
    <property type="entry name" value="AdipoR/HlyIII-related"/>
</dbReference>
<evidence type="ECO:0000256" key="3">
    <source>
        <dbReference type="ARBA" id="ARBA00022692"/>
    </source>
</evidence>
<feature type="binding site" evidence="6">
    <location>
        <position position="307"/>
    </location>
    <ligand>
        <name>Zn(2+)</name>
        <dbReference type="ChEBI" id="CHEBI:29105"/>
    </ligand>
</feature>
<feature type="transmembrane region" description="Helical" evidence="8">
    <location>
        <begin position="136"/>
        <end position="155"/>
    </location>
</feature>
<dbReference type="EMBL" id="SRPR01000033">
    <property type="protein sequence ID" value="KAG5965166.1"/>
    <property type="molecule type" value="Genomic_DNA"/>
</dbReference>
<dbReference type="GO" id="GO:0006882">
    <property type="term" value="P:intracellular zinc ion homeostasis"/>
    <property type="evidence" value="ECO:0007669"/>
    <property type="project" value="TreeGrafter"/>
</dbReference>
<feature type="transmembrane region" description="Helical" evidence="8">
    <location>
        <begin position="305"/>
        <end position="322"/>
    </location>
</feature>
<dbReference type="AlphaFoldDB" id="A0A9P7MWN0"/>
<evidence type="ECO:0000256" key="7">
    <source>
        <dbReference type="SAM" id="MobiDB-lite"/>
    </source>
</evidence>
<dbReference type="GO" id="GO:0038023">
    <property type="term" value="F:signaling receptor activity"/>
    <property type="evidence" value="ECO:0007669"/>
    <property type="project" value="TreeGrafter"/>
</dbReference>
<comment type="subcellular location">
    <subcellularLocation>
        <location evidence="1">Membrane</location>
        <topology evidence="1">Multi-pass membrane protein</topology>
    </subcellularLocation>
</comment>
<feature type="transmembrane region" description="Helical" evidence="8">
    <location>
        <begin position="234"/>
        <end position="257"/>
    </location>
</feature>
<dbReference type="PANTHER" id="PTHR20855:SF52">
    <property type="entry name" value="ADIPONECTIN RECEPTOR PROTEIN"/>
    <property type="match status" value="1"/>
</dbReference>
<dbReference type="PANTHER" id="PTHR20855">
    <property type="entry name" value="ADIPOR/PROGESTIN RECEPTOR-RELATED"/>
    <property type="match status" value="1"/>
</dbReference>
<keyword evidence="11" id="KW-1185">Reference proteome</keyword>
<dbReference type="GO" id="GO:0046872">
    <property type="term" value="F:metal ion binding"/>
    <property type="evidence" value="ECO:0007669"/>
    <property type="project" value="UniProtKB-KW"/>
</dbReference>
<keyword evidence="4 8" id="KW-1133">Transmembrane helix</keyword>
<feature type="transmembrane region" description="Helical" evidence="8">
    <location>
        <begin position="103"/>
        <end position="124"/>
    </location>
</feature>
<evidence type="ECO:0000256" key="6">
    <source>
        <dbReference type="PIRSR" id="PIRSR604254-1"/>
    </source>
</evidence>
<feature type="binding site" evidence="6">
    <location>
        <position position="157"/>
    </location>
    <ligand>
        <name>Zn(2+)</name>
        <dbReference type="ChEBI" id="CHEBI:29105"/>
    </ligand>
</feature>
<gene>
    <name evidence="10" type="ORF">E4U56_004720</name>
    <name evidence="9" type="ORF">E4U57_004411</name>
</gene>
<evidence type="ECO:0000256" key="5">
    <source>
        <dbReference type="ARBA" id="ARBA00023136"/>
    </source>
</evidence>
<feature type="binding site" evidence="6">
    <location>
        <position position="303"/>
    </location>
    <ligand>
        <name>Zn(2+)</name>
        <dbReference type="ChEBI" id="CHEBI:29105"/>
    </ligand>
</feature>
<feature type="transmembrane region" description="Helical" evidence="8">
    <location>
        <begin position="204"/>
        <end position="222"/>
    </location>
</feature>
<organism evidence="10 12">
    <name type="scientific">Claviceps arundinis</name>
    <dbReference type="NCBI Taxonomy" id="1623583"/>
    <lineage>
        <taxon>Eukaryota</taxon>
        <taxon>Fungi</taxon>
        <taxon>Dikarya</taxon>
        <taxon>Ascomycota</taxon>
        <taxon>Pezizomycotina</taxon>
        <taxon>Sordariomycetes</taxon>
        <taxon>Hypocreomycetidae</taxon>
        <taxon>Hypocreales</taxon>
        <taxon>Clavicipitaceae</taxon>
        <taxon>Claviceps</taxon>
    </lineage>
</organism>
<protein>
    <recommendedName>
        <fullName evidence="13">Hemolysin-III channel protein Izh2</fullName>
    </recommendedName>
</protein>
<dbReference type="Proteomes" id="UP000742024">
    <property type="component" value="Unassembled WGS sequence"/>
</dbReference>
<feature type="transmembrane region" description="Helical" evidence="8">
    <location>
        <begin position="264"/>
        <end position="285"/>
    </location>
</feature>
<comment type="similarity">
    <text evidence="2">Belongs to the ADIPOR family.</text>
</comment>
<dbReference type="OrthoDB" id="529367at2759"/>
<evidence type="ECO:0000313" key="9">
    <source>
        <dbReference type="EMBL" id="KAG5965166.1"/>
    </source>
</evidence>
<feature type="region of interest" description="Disordered" evidence="7">
    <location>
        <begin position="1"/>
        <end position="48"/>
    </location>
</feature>
<evidence type="ECO:0000313" key="10">
    <source>
        <dbReference type="EMBL" id="KAG5974393.1"/>
    </source>
</evidence>
<feature type="compositionally biased region" description="Polar residues" evidence="7">
    <location>
        <begin position="35"/>
        <end position="45"/>
    </location>
</feature>
<keyword evidence="3 8" id="KW-0812">Transmembrane</keyword>
<keyword evidence="6" id="KW-0862">Zinc</keyword>
<dbReference type="Proteomes" id="UP000784919">
    <property type="component" value="Unassembled WGS sequence"/>
</dbReference>
<proteinExistence type="inferred from homology"/>
<feature type="compositionally biased region" description="Low complexity" evidence="7">
    <location>
        <begin position="19"/>
        <end position="30"/>
    </location>
</feature>
<feature type="transmembrane region" description="Helical" evidence="8">
    <location>
        <begin position="175"/>
        <end position="192"/>
    </location>
</feature>
<evidence type="ECO:0000256" key="1">
    <source>
        <dbReference type="ARBA" id="ARBA00004141"/>
    </source>
</evidence>
<keyword evidence="5 8" id="KW-0472">Membrane</keyword>
<evidence type="ECO:0008006" key="13">
    <source>
        <dbReference type="Google" id="ProtNLM"/>
    </source>
</evidence>
<evidence type="ECO:0000313" key="12">
    <source>
        <dbReference type="Proteomes" id="UP000784919"/>
    </source>
</evidence>
<evidence type="ECO:0000313" key="11">
    <source>
        <dbReference type="Proteomes" id="UP000742024"/>
    </source>
</evidence>
<keyword evidence="6" id="KW-0479">Metal-binding</keyword>
<name>A0A9P7MWN0_9HYPO</name>
<dbReference type="EMBL" id="SRPS01000031">
    <property type="protein sequence ID" value="KAG5974393.1"/>
    <property type="molecule type" value="Genomic_DNA"/>
</dbReference>
<evidence type="ECO:0000256" key="2">
    <source>
        <dbReference type="ARBA" id="ARBA00007018"/>
    </source>
</evidence>